<name>A0ABU0SUW0_9ACTN</name>
<evidence type="ECO:0000313" key="3">
    <source>
        <dbReference type="Proteomes" id="UP001230328"/>
    </source>
</evidence>
<gene>
    <name evidence="2" type="ORF">QF035_004915</name>
</gene>
<accession>A0ABU0SUW0</accession>
<dbReference type="RefSeq" id="WP_307522672.1">
    <property type="nucleotide sequence ID" value="NZ_JAUSZI010000002.1"/>
</dbReference>
<reference evidence="2 3" key="1">
    <citation type="submission" date="2023-07" db="EMBL/GenBank/DDBJ databases">
        <title>Comparative genomics of wheat-associated soil bacteria to identify genetic determinants of phenazine resistance.</title>
        <authorList>
            <person name="Mouncey N."/>
        </authorList>
    </citation>
    <scope>NUCLEOTIDE SEQUENCE [LARGE SCALE GENOMIC DNA]</scope>
    <source>
        <strain evidence="2 3">V2I4</strain>
    </source>
</reference>
<evidence type="ECO:0000313" key="2">
    <source>
        <dbReference type="EMBL" id="MDQ1027333.1"/>
    </source>
</evidence>
<dbReference type="Proteomes" id="UP001230328">
    <property type="component" value="Unassembled WGS sequence"/>
</dbReference>
<feature type="transmembrane region" description="Helical" evidence="1">
    <location>
        <begin position="35"/>
        <end position="55"/>
    </location>
</feature>
<dbReference type="EMBL" id="JAUSZI010000002">
    <property type="protein sequence ID" value="MDQ1027333.1"/>
    <property type="molecule type" value="Genomic_DNA"/>
</dbReference>
<dbReference type="InterPro" id="IPR043762">
    <property type="entry name" value="DUF5708"/>
</dbReference>
<keyword evidence="1" id="KW-0812">Transmembrane</keyword>
<comment type="caution">
    <text evidence="2">The sequence shown here is derived from an EMBL/GenBank/DDBJ whole genome shotgun (WGS) entry which is preliminary data.</text>
</comment>
<sequence>MSPATKNLAEGSATLLAGLALKLFADGVEISFVSLGKAGVVMMVIGAVQTLFGLFQATRTSSARG</sequence>
<keyword evidence="1" id="KW-1133">Transmembrane helix</keyword>
<proteinExistence type="predicted"/>
<organism evidence="2 3">
    <name type="scientific">Streptomyces umbrinus</name>
    <dbReference type="NCBI Taxonomy" id="67370"/>
    <lineage>
        <taxon>Bacteria</taxon>
        <taxon>Bacillati</taxon>
        <taxon>Actinomycetota</taxon>
        <taxon>Actinomycetes</taxon>
        <taxon>Kitasatosporales</taxon>
        <taxon>Streptomycetaceae</taxon>
        <taxon>Streptomyces</taxon>
        <taxon>Streptomyces phaeochromogenes group</taxon>
    </lineage>
</organism>
<dbReference type="Pfam" id="PF18969">
    <property type="entry name" value="DUF5708"/>
    <property type="match status" value="1"/>
</dbReference>
<keyword evidence="1" id="KW-0472">Membrane</keyword>
<keyword evidence="3" id="KW-1185">Reference proteome</keyword>
<protein>
    <submittedName>
        <fullName evidence="2">Uncharacterized protein</fullName>
    </submittedName>
</protein>
<evidence type="ECO:0000256" key="1">
    <source>
        <dbReference type="SAM" id="Phobius"/>
    </source>
</evidence>